<dbReference type="PANTHER" id="PTHR19876:SF2">
    <property type="entry name" value="COATOMER SUBUNIT BETA"/>
    <property type="match status" value="1"/>
</dbReference>
<dbReference type="InterPro" id="IPR020472">
    <property type="entry name" value="WD40_PAC1"/>
</dbReference>
<dbReference type="CDD" id="cd00200">
    <property type="entry name" value="WD40"/>
    <property type="match status" value="1"/>
</dbReference>
<keyword evidence="9 13" id="KW-0333">Golgi apparatus</keyword>
<dbReference type="GO" id="GO:0005198">
    <property type="term" value="F:structural molecule activity"/>
    <property type="evidence" value="ECO:0007669"/>
    <property type="project" value="UniProtKB-UniRule"/>
</dbReference>
<evidence type="ECO:0000256" key="9">
    <source>
        <dbReference type="ARBA" id="ARBA00023034"/>
    </source>
</evidence>
<dbReference type="STRING" id="1890683.A0A427YRT6"/>
<dbReference type="InterPro" id="IPR006692">
    <property type="entry name" value="Beta-prop_COPA/B_2nd"/>
</dbReference>
<evidence type="ECO:0000256" key="4">
    <source>
        <dbReference type="ARBA" id="ARBA00022490"/>
    </source>
</evidence>
<keyword evidence="7 13" id="KW-0931">ER-Golgi transport</keyword>
<feature type="region of interest" description="Disordered" evidence="15">
    <location>
        <begin position="856"/>
        <end position="905"/>
    </location>
</feature>
<dbReference type="FunFam" id="2.130.10.10:FF:000016">
    <property type="entry name" value="Coatomer alpha subunit, putative"/>
    <property type="match status" value="1"/>
</dbReference>
<feature type="repeat" description="WD" evidence="14">
    <location>
        <begin position="93"/>
        <end position="125"/>
    </location>
</feature>
<comment type="subcellular location">
    <subcellularLocation>
        <location evidence="1 13">Cytoplasmic vesicle</location>
        <location evidence="1 13">COPI-coated vesicle membrane</location>
        <topology evidence="1 13">Peripheral membrane protein</topology>
        <orientation evidence="1 13">Cytoplasmic side</orientation>
    </subcellularLocation>
    <subcellularLocation>
        <location evidence="13">Golgi apparatus membrane</location>
        <topology evidence="13">Peripheral membrane protein</topology>
        <orientation evidence="13">Cytoplasmic side</orientation>
    </subcellularLocation>
    <text evidence="13">The coatomer is cytoplasmic or polymerized on the cytoplasmic side of the Golgi, as well as on the vesicles/buds originating from it.</text>
</comment>
<keyword evidence="4 13" id="KW-0963">Cytoplasm</keyword>
<dbReference type="GO" id="GO:0000139">
    <property type="term" value="C:Golgi membrane"/>
    <property type="evidence" value="ECO:0007669"/>
    <property type="project" value="UniProtKB-SubCell"/>
</dbReference>
<dbReference type="PIRSF" id="PIRSF005567">
    <property type="entry name" value="Coatomer_beta'_subunit"/>
    <property type="match status" value="1"/>
</dbReference>
<dbReference type="GO" id="GO:0006888">
    <property type="term" value="P:endoplasmic reticulum to Golgi vesicle-mediated transport"/>
    <property type="evidence" value="ECO:0007669"/>
    <property type="project" value="TreeGrafter"/>
</dbReference>
<dbReference type="GO" id="GO:0006891">
    <property type="term" value="P:intra-Golgi vesicle-mediated transport"/>
    <property type="evidence" value="ECO:0007669"/>
    <property type="project" value="TreeGrafter"/>
</dbReference>
<dbReference type="InterPro" id="IPR015943">
    <property type="entry name" value="WD40/YVTN_repeat-like_dom_sf"/>
</dbReference>
<feature type="domain" description="COPA/B second beta-propeller" evidence="16">
    <location>
        <begin position="322"/>
        <end position="580"/>
    </location>
</feature>
<dbReference type="InterPro" id="IPR056176">
    <property type="entry name" value="TPR_COPA_B"/>
</dbReference>
<dbReference type="EMBL" id="RSCD01000003">
    <property type="protein sequence ID" value="RSH93791.1"/>
    <property type="molecule type" value="Genomic_DNA"/>
</dbReference>
<dbReference type="Pfam" id="PF23953">
    <property type="entry name" value="TPR_COPA_B"/>
    <property type="match status" value="1"/>
</dbReference>
<dbReference type="Pfam" id="PF00400">
    <property type="entry name" value="WD40"/>
    <property type="match status" value="6"/>
</dbReference>
<dbReference type="FunFam" id="1.25.40.470:FF:000001">
    <property type="entry name" value="Coatomer subunit beta"/>
    <property type="match status" value="1"/>
</dbReference>
<dbReference type="InterPro" id="IPR036322">
    <property type="entry name" value="WD40_repeat_dom_sf"/>
</dbReference>
<comment type="caution">
    <text evidence="18">The sequence shown here is derived from an EMBL/GenBank/DDBJ whole genome shotgun (WGS) entry which is preliminary data.</text>
</comment>
<keyword evidence="6" id="KW-0677">Repeat</keyword>
<keyword evidence="11 13" id="KW-0968">Cytoplasmic vesicle</keyword>
<dbReference type="PANTHER" id="PTHR19876">
    <property type="entry name" value="COATOMER"/>
    <property type="match status" value="1"/>
</dbReference>
<evidence type="ECO:0000259" key="16">
    <source>
        <dbReference type="Pfam" id="PF04053"/>
    </source>
</evidence>
<evidence type="ECO:0000256" key="3">
    <source>
        <dbReference type="ARBA" id="ARBA00022448"/>
    </source>
</evidence>
<dbReference type="Gene3D" id="2.130.10.10">
    <property type="entry name" value="YVTN repeat-like/Quinoprotein amine dehydrogenase"/>
    <property type="match status" value="2"/>
</dbReference>
<protein>
    <recommendedName>
        <fullName evidence="13">Coatomer subunit beta'</fullName>
    </recommendedName>
</protein>
<keyword evidence="10 13" id="KW-0472">Membrane</keyword>
<evidence type="ECO:0000256" key="2">
    <source>
        <dbReference type="ARBA" id="ARBA00010844"/>
    </source>
</evidence>
<evidence type="ECO:0000256" key="1">
    <source>
        <dbReference type="ARBA" id="ARBA00004347"/>
    </source>
</evidence>
<evidence type="ECO:0000313" key="19">
    <source>
        <dbReference type="Proteomes" id="UP000279259"/>
    </source>
</evidence>
<dbReference type="Gene3D" id="1.25.40.470">
    <property type="match status" value="1"/>
</dbReference>
<evidence type="ECO:0000313" key="18">
    <source>
        <dbReference type="EMBL" id="RSH93791.1"/>
    </source>
</evidence>
<dbReference type="Pfam" id="PF04053">
    <property type="entry name" value="B-prop_COPA_B_2nd"/>
    <property type="match status" value="1"/>
</dbReference>
<dbReference type="GO" id="GO:0006890">
    <property type="term" value="P:retrograde vesicle-mediated transport, Golgi to endoplasmic reticulum"/>
    <property type="evidence" value="ECO:0007669"/>
    <property type="project" value="TreeGrafter"/>
</dbReference>
<comment type="similarity">
    <text evidence="2 13">Belongs to the WD repeat COPB2 family.</text>
</comment>
<keyword evidence="8 13" id="KW-0653">Protein transport</keyword>
<keyword evidence="5 14" id="KW-0853">WD repeat</keyword>
<dbReference type="SUPFAM" id="SSF50978">
    <property type="entry name" value="WD40 repeat-like"/>
    <property type="match status" value="2"/>
</dbReference>
<accession>A0A427YRT6</accession>
<reference evidence="18 19" key="1">
    <citation type="submission" date="2018-11" db="EMBL/GenBank/DDBJ databases">
        <title>Genome sequence of Saitozyma podzolica DSM 27192.</title>
        <authorList>
            <person name="Aliyu H."/>
            <person name="Gorte O."/>
            <person name="Ochsenreither K."/>
        </authorList>
    </citation>
    <scope>NUCLEOTIDE SEQUENCE [LARGE SCALE GENOMIC DNA]</scope>
    <source>
        <strain evidence="18 19">DSM 27192</strain>
    </source>
</reference>
<evidence type="ECO:0000256" key="10">
    <source>
        <dbReference type="ARBA" id="ARBA00023136"/>
    </source>
</evidence>
<dbReference type="AlphaFoldDB" id="A0A427YRT6"/>
<feature type="repeat" description="WD" evidence="14">
    <location>
        <begin position="136"/>
        <end position="170"/>
    </location>
</feature>
<keyword evidence="19" id="KW-1185">Reference proteome</keyword>
<dbReference type="OrthoDB" id="10261470at2759"/>
<evidence type="ECO:0000256" key="8">
    <source>
        <dbReference type="ARBA" id="ARBA00022927"/>
    </source>
</evidence>
<dbReference type="GO" id="GO:0030126">
    <property type="term" value="C:COPI vesicle coat"/>
    <property type="evidence" value="ECO:0007669"/>
    <property type="project" value="TreeGrafter"/>
</dbReference>
<keyword evidence="3 13" id="KW-0813">Transport</keyword>
<evidence type="ECO:0000256" key="11">
    <source>
        <dbReference type="ARBA" id="ARBA00023329"/>
    </source>
</evidence>
<feature type="domain" description="COPA/B TPR" evidence="17">
    <location>
        <begin position="597"/>
        <end position="780"/>
    </location>
</feature>
<evidence type="ECO:0000256" key="6">
    <source>
        <dbReference type="ARBA" id="ARBA00022737"/>
    </source>
</evidence>
<feature type="repeat" description="WD" evidence="14">
    <location>
        <begin position="179"/>
        <end position="222"/>
    </location>
</feature>
<sequence length="905" mass="99344">MLLDIQRKLLARSDRVKSVDFHPTEPHVICGLYNGQVKIWNYETQTDLKTFEVTDVPVRCVRYIARKNWFVSGSDDFQLRVYNVSTGEKITSFEAHPDYIRCLTVHPTLSLVLTGSDDMTIKCWDWEKGWRCVQIFEGHTHYIMALAINPKDPQTFASACLDHTVKVWSLGSPVPNFSLEAHEKGVNYVDYYHGGDRPYIVTTGDDRLVKIWDYHAKSCVQTLESHTANVSFAIFHPSLPIILSGSEDGTIKIWHSSTYRLENTLSYGLERAWCVAYRKSGNEVAVGFDEGAVVVKLGRDEPSVSMDTSGKIVYARNTEILTANVSNVGADGETVEDGQRLMVPLRDLGTTEVYPQSLQHSPNGRFVTVCGDGEYIIYTALAWRNKAFGSGTSFAWASDSNTYAVQEGKSKLRVYRNFKERPGLIKSTGSWAIEGIHGGTLLAARGNGFVMFWDWETGAVVRRIEVDATNVSWSGTGELVAITSEDSFYVLRFDRDAYNSKIDSGEIIGDEGVEEAFELIAESSEAVKTCKWVGDCFIYTNSTNRLNYLVGDQSHTLNHFDQGIYLLGYLPAHNRIYVADKDMNVYSYALALTVVEYQTAILRGDLAAAEAMLPNIPSDQRNRIARFLEAQGLKELALSVSTDPDHRFELAIALNDLGTALDLVRAAPEAGSQAKWKVVGDKALAAWQMDLAQESFEKAGDLPALLLLFTSLSDRSGMERLAKLALARGQNNIAFAAFLQLGDTQSCIDLLSSTGRLPEAALFARSHNPAAIPPIVKAWRSELEDAGKSKLAQTIGDPEEDKELFVEHAGGPVTQDSEGSGVIVEKEDGEPVEKDETIVEKAVEAVKEPVEGLVEKVKDLTVGNGNGNGEAPATEEDSAGAVDESAPVAAPTQGGGGKKKGGKKK</sequence>
<comment type="subunit">
    <text evidence="13">Oligomeric complex that consists of at least the alpha, beta, beta', gamma, delta, epsilon and zeta subunits.</text>
</comment>
<feature type="repeat" description="WD" evidence="14">
    <location>
        <begin position="9"/>
        <end position="50"/>
    </location>
</feature>
<gene>
    <name evidence="18" type="ORF">EHS25_006439</name>
</gene>
<dbReference type="InterPro" id="IPR001680">
    <property type="entry name" value="WD40_rpt"/>
</dbReference>
<evidence type="ECO:0000259" key="17">
    <source>
        <dbReference type="Pfam" id="PF23953"/>
    </source>
</evidence>
<dbReference type="PROSITE" id="PS50082">
    <property type="entry name" value="WD_REPEATS_2"/>
    <property type="match status" value="5"/>
</dbReference>
<dbReference type="PROSITE" id="PS50294">
    <property type="entry name" value="WD_REPEATS_REGION"/>
    <property type="match status" value="3"/>
</dbReference>
<evidence type="ECO:0000256" key="12">
    <source>
        <dbReference type="ARBA" id="ARBA00025536"/>
    </source>
</evidence>
<evidence type="ECO:0000256" key="14">
    <source>
        <dbReference type="PROSITE-ProRule" id="PRU00221"/>
    </source>
</evidence>
<proteinExistence type="inferred from homology"/>
<dbReference type="PRINTS" id="PR00320">
    <property type="entry name" value="GPROTEINBRPT"/>
</dbReference>
<dbReference type="InterPro" id="IPR016453">
    <property type="entry name" value="COPB2"/>
</dbReference>
<feature type="repeat" description="WD" evidence="14">
    <location>
        <begin position="223"/>
        <end position="264"/>
    </location>
</feature>
<dbReference type="GO" id="GO:0006886">
    <property type="term" value="P:intracellular protein transport"/>
    <property type="evidence" value="ECO:0007669"/>
    <property type="project" value="UniProtKB-UniRule"/>
</dbReference>
<name>A0A427YRT6_9TREE</name>
<comment type="function">
    <text evidence="12 13">The coatomer is a cytosolic protein complex that binds to dilysine motifs and reversibly associates with Golgi non-clathrin-coated vesicles, which further mediate biosynthetic protein transport from the ER, via the Golgi up to the trans Golgi network. Coatomer complex is required for budding from Golgi membranes, and is essential for the retrograde Golgi-to-ER transport of dilysine-tagged proteins.</text>
</comment>
<dbReference type="InterPro" id="IPR050844">
    <property type="entry name" value="Coatomer_complex_subunit"/>
</dbReference>
<evidence type="ECO:0000256" key="5">
    <source>
        <dbReference type="ARBA" id="ARBA00022574"/>
    </source>
</evidence>
<evidence type="ECO:0000256" key="13">
    <source>
        <dbReference type="PIRNR" id="PIRNR005567"/>
    </source>
</evidence>
<organism evidence="18 19">
    <name type="scientific">Saitozyma podzolica</name>
    <dbReference type="NCBI Taxonomy" id="1890683"/>
    <lineage>
        <taxon>Eukaryota</taxon>
        <taxon>Fungi</taxon>
        <taxon>Dikarya</taxon>
        <taxon>Basidiomycota</taxon>
        <taxon>Agaricomycotina</taxon>
        <taxon>Tremellomycetes</taxon>
        <taxon>Tremellales</taxon>
        <taxon>Trimorphomycetaceae</taxon>
        <taxon>Saitozyma</taxon>
    </lineage>
</organism>
<dbReference type="CDD" id="cd22947">
    <property type="entry name" value="Coatomer_WDAD_beta-like"/>
    <property type="match status" value="1"/>
</dbReference>
<evidence type="ECO:0000256" key="15">
    <source>
        <dbReference type="SAM" id="MobiDB-lite"/>
    </source>
</evidence>
<evidence type="ECO:0000256" key="7">
    <source>
        <dbReference type="ARBA" id="ARBA00022892"/>
    </source>
</evidence>
<dbReference type="Proteomes" id="UP000279259">
    <property type="component" value="Unassembled WGS sequence"/>
</dbReference>
<dbReference type="SMART" id="SM00320">
    <property type="entry name" value="WD40"/>
    <property type="match status" value="9"/>
</dbReference>